<comment type="caution">
    <text evidence="1">The sequence shown here is derived from an EMBL/GenBank/DDBJ whole genome shotgun (WGS) entry which is preliminary data.</text>
</comment>
<dbReference type="Proteomes" id="UP001501747">
    <property type="component" value="Unassembled WGS sequence"/>
</dbReference>
<keyword evidence="2" id="KW-1185">Reference proteome</keyword>
<proteinExistence type="predicted"/>
<evidence type="ECO:0000313" key="2">
    <source>
        <dbReference type="Proteomes" id="UP001501747"/>
    </source>
</evidence>
<protein>
    <submittedName>
        <fullName evidence="1">Uncharacterized protein</fullName>
    </submittedName>
</protein>
<name>A0ABP7U547_9PSEU</name>
<dbReference type="EMBL" id="BAABAL010000027">
    <property type="protein sequence ID" value="GAA4036038.1"/>
    <property type="molecule type" value="Genomic_DNA"/>
</dbReference>
<accession>A0ABP7U547</accession>
<organism evidence="1 2">
    <name type="scientific">Allokutzneria multivorans</name>
    <dbReference type="NCBI Taxonomy" id="1142134"/>
    <lineage>
        <taxon>Bacteria</taxon>
        <taxon>Bacillati</taxon>
        <taxon>Actinomycetota</taxon>
        <taxon>Actinomycetes</taxon>
        <taxon>Pseudonocardiales</taxon>
        <taxon>Pseudonocardiaceae</taxon>
        <taxon>Allokutzneria</taxon>
    </lineage>
</organism>
<sequence length="430" mass="48423">MRVACGLIQQVGGMGGDEPYGVAALRGLRGELPPFDGEREAEHWVRLREVVRGLRDQAEAGRADHAVDYAEQVIEVLCSAAQQVTGNAGELPELMQQALAGHATACRRSRPDPQRLASWLVRFQLNYPDGPEVALSEYADALGHEGITSYRRTARRACRELPTVPFGRTPRYDRRRWAVLRLMEELARFTGDVDVEVQWLATDLSTPWQYLRIATVLEDAGRTAEALAWVERGLVATQGSRAEVRLVDMAVDACLRLGKTTRALQLARNAFRDWPGLDTYLRVRTVADRADRWPAQREWARRWLRAQGEDPGRNSVLVQILLWDSEIDTAWAVAAERGCSDQVWAALAAERVMQHPEQVLPVYRRLVRRRIAVGGPEHPADVVELLESLGMAWEKAADDGRAKFHRYVEELKRECSGNRALLTELARRGL</sequence>
<reference evidence="2" key="1">
    <citation type="journal article" date="2019" name="Int. J. Syst. Evol. Microbiol.">
        <title>The Global Catalogue of Microorganisms (GCM) 10K type strain sequencing project: providing services to taxonomists for standard genome sequencing and annotation.</title>
        <authorList>
            <consortium name="The Broad Institute Genomics Platform"/>
            <consortium name="The Broad Institute Genome Sequencing Center for Infectious Disease"/>
            <person name="Wu L."/>
            <person name="Ma J."/>
        </authorList>
    </citation>
    <scope>NUCLEOTIDE SEQUENCE [LARGE SCALE GENOMIC DNA]</scope>
    <source>
        <strain evidence="2">JCM 17342</strain>
    </source>
</reference>
<gene>
    <name evidence="1" type="ORF">GCM10022247_72170</name>
</gene>
<evidence type="ECO:0000313" key="1">
    <source>
        <dbReference type="EMBL" id="GAA4036038.1"/>
    </source>
</evidence>